<comment type="caution">
    <text evidence="4">The sequence shown here is derived from an EMBL/GenBank/DDBJ whole genome shotgun (WGS) entry which is preliminary data.</text>
</comment>
<gene>
    <name evidence="4" type="ORF">GD627_13600</name>
</gene>
<protein>
    <submittedName>
        <fullName evidence="4">GNAT family N-acetyltransferase</fullName>
    </submittedName>
</protein>
<dbReference type="InterPro" id="IPR000182">
    <property type="entry name" value="GNAT_dom"/>
</dbReference>
<dbReference type="GO" id="GO:0016747">
    <property type="term" value="F:acyltransferase activity, transferring groups other than amino-acyl groups"/>
    <property type="evidence" value="ECO:0007669"/>
    <property type="project" value="InterPro"/>
</dbReference>
<keyword evidence="2" id="KW-0012">Acyltransferase</keyword>
<dbReference type="CDD" id="cd04301">
    <property type="entry name" value="NAT_SF"/>
    <property type="match status" value="1"/>
</dbReference>
<dbReference type="EMBL" id="VTFX01000005">
    <property type="protein sequence ID" value="KAD3515301.1"/>
    <property type="molecule type" value="Genomic_DNA"/>
</dbReference>
<dbReference type="SUPFAM" id="SSF55729">
    <property type="entry name" value="Acyl-CoA N-acyltransferases (Nat)"/>
    <property type="match status" value="1"/>
</dbReference>
<evidence type="ECO:0000259" key="3">
    <source>
        <dbReference type="PROSITE" id="PS51186"/>
    </source>
</evidence>
<dbReference type="Gene3D" id="3.40.630.30">
    <property type="match status" value="1"/>
</dbReference>
<name>A0A5N6MFV3_9MICC</name>
<dbReference type="Proteomes" id="UP000326852">
    <property type="component" value="Unassembled WGS sequence"/>
</dbReference>
<accession>A0A5N6MFV3</accession>
<dbReference type="RefSeq" id="WP_152272937.1">
    <property type="nucleotide sequence ID" value="NZ_VTFX01000005.1"/>
</dbReference>
<keyword evidence="1 4" id="KW-0808">Transferase</keyword>
<dbReference type="PANTHER" id="PTHR43877:SF2">
    <property type="entry name" value="AMINOALKYLPHOSPHONATE N-ACETYLTRANSFERASE-RELATED"/>
    <property type="match status" value="1"/>
</dbReference>
<evidence type="ECO:0000256" key="2">
    <source>
        <dbReference type="ARBA" id="ARBA00023315"/>
    </source>
</evidence>
<dbReference type="InterPro" id="IPR050832">
    <property type="entry name" value="Bact_Acetyltransf"/>
</dbReference>
<organism evidence="4 5">
    <name type="scientific">Arthrobacter yangruifuii</name>
    <dbReference type="NCBI Taxonomy" id="2606616"/>
    <lineage>
        <taxon>Bacteria</taxon>
        <taxon>Bacillati</taxon>
        <taxon>Actinomycetota</taxon>
        <taxon>Actinomycetes</taxon>
        <taxon>Micrococcales</taxon>
        <taxon>Micrococcaceae</taxon>
        <taxon>Arthrobacter</taxon>
    </lineage>
</organism>
<evidence type="ECO:0000256" key="1">
    <source>
        <dbReference type="ARBA" id="ARBA00022679"/>
    </source>
</evidence>
<dbReference type="PROSITE" id="PS51186">
    <property type="entry name" value="GNAT"/>
    <property type="match status" value="1"/>
</dbReference>
<dbReference type="PANTHER" id="PTHR43877">
    <property type="entry name" value="AMINOALKYLPHOSPHONATE N-ACETYLTRANSFERASE-RELATED-RELATED"/>
    <property type="match status" value="1"/>
</dbReference>
<reference evidence="4 5" key="1">
    <citation type="submission" date="2019-08" db="EMBL/GenBank/DDBJ databases">
        <title>Arthrobacter sp. nov., isolated from plateau pika and Tibetan wild ass.</title>
        <authorList>
            <person name="Ge Y."/>
        </authorList>
    </citation>
    <scope>NUCLEOTIDE SEQUENCE [LARGE SCALE GENOMIC DNA]</scope>
    <source>
        <strain evidence="4 5">785</strain>
    </source>
</reference>
<proteinExistence type="predicted"/>
<keyword evidence="5" id="KW-1185">Reference proteome</keyword>
<dbReference type="Pfam" id="PF00583">
    <property type="entry name" value="Acetyltransf_1"/>
    <property type="match status" value="1"/>
</dbReference>
<evidence type="ECO:0000313" key="4">
    <source>
        <dbReference type="EMBL" id="KAD3515301.1"/>
    </source>
</evidence>
<dbReference type="AlphaFoldDB" id="A0A5N6MFV3"/>
<feature type="domain" description="N-acetyltransferase" evidence="3">
    <location>
        <begin position="3"/>
        <end position="162"/>
    </location>
</feature>
<evidence type="ECO:0000313" key="5">
    <source>
        <dbReference type="Proteomes" id="UP000326852"/>
    </source>
</evidence>
<dbReference type="InterPro" id="IPR016181">
    <property type="entry name" value="Acyl_CoA_acyltransferase"/>
</dbReference>
<sequence>MSITIRLATEADFDDIRRITREAYLHGKHIEADNPYVKELENVEDRAKHTELWVAELDGKVAASAAITYAGQPYTDIAIEGELEFRMLAVDPAVQRGGVGRALVNAIVDYARNKDGIEAVSLTSMTTMLNAHALYLSCGFERVPERDWTVPGEDYILWVFRKAV</sequence>